<keyword evidence="5 6" id="KW-0173">Coenzyme A biosynthesis</keyword>
<dbReference type="InterPro" id="IPR040442">
    <property type="entry name" value="Pyrv_kinase-like_dom_sf"/>
</dbReference>
<dbReference type="NCBIfam" id="TIGR00222">
    <property type="entry name" value="panB"/>
    <property type="match status" value="1"/>
</dbReference>
<dbReference type="NCBIfam" id="NF001452">
    <property type="entry name" value="PRK00311.1"/>
    <property type="match status" value="1"/>
</dbReference>
<dbReference type="GeneID" id="91755068"/>
<evidence type="ECO:0000313" key="20">
    <source>
        <dbReference type="Proteomes" id="UP000062475"/>
    </source>
</evidence>
<keyword evidence="6" id="KW-0963">Cytoplasm</keyword>
<dbReference type="GO" id="GO:0015940">
    <property type="term" value="P:pantothenate biosynthetic process"/>
    <property type="evidence" value="ECO:0007669"/>
    <property type="project" value="UniProtKB-UniRule"/>
</dbReference>
<dbReference type="Proteomes" id="UP000061362">
    <property type="component" value="Chromosome"/>
</dbReference>
<dbReference type="Proteomes" id="UP000056255">
    <property type="component" value="Chromosome"/>
</dbReference>
<dbReference type="EMBL" id="CP008822">
    <property type="protein sequence ID" value="AIM26777.1"/>
    <property type="molecule type" value="Genomic_DNA"/>
</dbReference>
<evidence type="ECO:0000313" key="10">
    <source>
        <dbReference type="EMBL" id="AIM26777.1"/>
    </source>
</evidence>
<evidence type="ECO:0000313" key="13">
    <source>
        <dbReference type="EMBL" id="AKV78221.1"/>
    </source>
</evidence>
<dbReference type="InterPro" id="IPR015813">
    <property type="entry name" value="Pyrv/PenolPyrv_kinase-like_dom"/>
</dbReference>
<comment type="similarity">
    <text evidence="2 6">Belongs to the PanB family.</text>
</comment>
<dbReference type="GO" id="GO:0005737">
    <property type="term" value="C:cytoplasm"/>
    <property type="evidence" value="ECO:0007669"/>
    <property type="project" value="UniProtKB-SubCell"/>
</dbReference>
<dbReference type="CDD" id="cd06557">
    <property type="entry name" value="KPHMT-like"/>
    <property type="match status" value="1"/>
</dbReference>
<comment type="function">
    <text evidence="6">Catalyzes the reversible reaction in which hydroxymethyl group from 5,10-methylenetetrahydrofolate is transferred onto alpha-ketoisovalerate to form ketopantoate.</text>
</comment>
<evidence type="ECO:0000256" key="2">
    <source>
        <dbReference type="ARBA" id="ARBA00008676"/>
    </source>
</evidence>
<dbReference type="EMBL" id="CP012173">
    <property type="protein sequence ID" value="AKV75970.1"/>
    <property type="molecule type" value="Genomic_DNA"/>
</dbReference>
<evidence type="ECO:0000313" key="11">
    <source>
        <dbReference type="EMBL" id="AKV73730.1"/>
    </source>
</evidence>
<dbReference type="OrthoDB" id="8414at2157"/>
<dbReference type="PIRSF" id="PIRSF000388">
    <property type="entry name" value="Pantoate_hydroxy_MeTrfase"/>
    <property type="match status" value="1"/>
</dbReference>
<dbReference type="Proteomes" id="UP000029084">
    <property type="component" value="Chromosome"/>
</dbReference>
<protein>
    <recommendedName>
        <fullName evidence="6">3-methyl-2-oxobutanoate hydroxymethyltransferase</fullName>
        <ecNumber evidence="6">2.1.2.11</ecNumber>
    </recommendedName>
    <alternativeName>
        <fullName evidence="6">Ketopantoate hydroxymethyltransferase</fullName>
        <shortName evidence="6">KPHMT</shortName>
    </alternativeName>
</protein>
<dbReference type="GO" id="GO:0032259">
    <property type="term" value="P:methylation"/>
    <property type="evidence" value="ECO:0007669"/>
    <property type="project" value="UniProtKB-KW"/>
</dbReference>
<keyword evidence="4 6" id="KW-0460">Magnesium</keyword>
<dbReference type="GO" id="GO:0000287">
    <property type="term" value="F:magnesium ion binding"/>
    <property type="evidence" value="ECO:0007669"/>
    <property type="project" value="TreeGrafter"/>
</dbReference>
<evidence type="ECO:0000313" key="12">
    <source>
        <dbReference type="EMBL" id="AKV75970.1"/>
    </source>
</evidence>
<feature type="binding site" evidence="6 8">
    <location>
        <position position="112"/>
    </location>
    <ligand>
        <name>3-methyl-2-oxobutanoate</name>
        <dbReference type="ChEBI" id="CHEBI:11851"/>
    </ligand>
</feature>
<organism evidence="10 16">
    <name type="scientific">Metallosphaera sedula</name>
    <dbReference type="NCBI Taxonomy" id="43687"/>
    <lineage>
        <taxon>Archaea</taxon>
        <taxon>Thermoproteota</taxon>
        <taxon>Thermoprotei</taxon>
        <taxon>Sulfolobales</taxon>
        <taxon>Sulfolobaceae</taxon>
        <taxon>Metallosphaera</taxon>
    </lineage>
</organism>
<feature type="binding site" evidence="6 8">
    <location>
        <position position="83"/>
    </location>
    <ligand>
        <name>3-methyl-2-oxobutanoate</name>
        <dbReference type="ChEBI" id="CHEBI:11851"/>
    </ligand>
</feature>
<comment type="cofactor">
    <cofactor evidence="6 9">
        <name>Mg(2+)</name>
        <dbReference type="ChEBI" id="CHEBI:18420"/>
    </cofactor>
    <text evidence="6 9">Binds 1 Mg(2+) ion per subunit.</text>
</comment>
<dbReference type="SMR" id="A0A088E4T0"/>
<evidence type="ECO:0000313" key="19">
    <source>
        <dbReference type="Proteomes" id="UP000062398"/>
    </source>
</evidence>
<dbReference type="Pfam" id="PF02548">
    <property type="entry name" value="Pantoate_transf"/>
    <property type="match status" value="1"/>
</dbReference>
<evidence type="ECO:0000313" key="18">
    <source>
        <dbReference type="Proteomes" id="UP000061362"/>
    </source>
</evidence>
<name>A0A088E4T0_9CREN</name>
<dbReference type="EMBL" id="CP012175">
    <property type="protein sequence ID" value="AKV80466.1"/>
    <property type="molecule type" value="Genomic_DNA"/>
</dbReference>
<dbReference type="GO" id="GO:0015937">
    <property type="term" value="P:coenzyme A biosynthetic process"/>
    <property type="evidence" value="ECO:0007669"/>
    <property type="project" value="UniProtKB-UniRule"/>
</dbReference>
<dbReference type="InterPro" id="IPR003700">
    <property type="entry name" value="Pantoate_hydroxy_MeTrfase"/>
</dbReference>
<evidence type="ECO:0000256" key="6">
    <source>
        <dbReference type="HAMAP-Rule" id="MF_00156"/>
    </source>
</evidence>
<evidence type="ECO:0000256" key="1">
    <source>
        <dbReference type="ARBA" id="ARBA00005033"/>
    </source>
</evidence>
<evidence type="ECO:0000256" key="9">
    <source>
        <dbReference type="PIRSR" id="PIRSR000388-3"/>
    </source>
</evidence>
<dbReference type="EMBL" id="CP012172">
    <property type="protein sequence ID" value="AKV73730.1"/>
    <property type="molecule type" value="Genomic_DNA"/>
</dbReference>
<evidence type="ECO:0000256" key="4">
    <source>
        <dbReference type="ARBA" id="ARBA00022842"/>
    </source>
</evidence>
<evidence type="ECO:0000313" key="17">
    <source>
        <dbReference type="Proteomes" id="UP000056255"/>
    </source>
</evidence>
<comment type="catalytic activity">
    <reaction evidence="6">
        <text>(6R)-5,10-methylene-5,6,7,8-tetrahydrofolate + 3-methyl-2-oxobutanoate + H2O = 2-dehydropantoate + (6S)-5,6,7,8-tetrahydrofolate</text>
        <dbReference type="Rhea" id="RHEA:11824"/>
        <dbReference type="ChEBI" id="CHEBI:11561"/>
        <dbReference type="ChEBI" id="CHEBI:11851"/>
        <dbReference type="ChEBI" id="CHEBI:15377"/>
        <dbReference type="ChEBI" id="CHEBI:15636"/>
        <dbReference type="ChEBI" id="CHEBI:57453"/>
        <dbReference type="EC" id="2.1.2.11"/>
    </reaction>
</comment>
<dbReference type="EMBL" id="CP012176">
    <property type="protein sequence ID" value="AKV82713.1"/>
    <property type="molecule type" value="Genomic_DNA"/>
</dbReference>
<dbReference type="Gene3D" id="3.20.20.60">
    <property type="entry name" value="Phosphoenolpyruvate-binding domains"/>
    <property type="match status" value="1"/>
</dbReference>
<reference evidence="18 19" key="2">
    <citation type="journal article" date="2015" name="Genome Announc.">
        <title>Complete Genome Sequences of Evolved Arsenate-Resistant Metallosphaera sedula Strains.</title>
        <authorList>
            <person name="Ai C."/>
            <person name="McCarthy S."/>
            <person name="Schackwitz W."/>
            <person name="Martin J."/>
            <person name="Lipzen A."/>
            <person name="Blum P."/>
        </authorList>
    </citation>
    <scope>NUCLEOTIDE SEQUENCE [LARGE SCALE GENOMIC DNA]</scope>
    <source>
        <strain evidence="13 19">ARS120-1</strain>
        <strain evidence="14 18">ARS120-2</strain>
        <strain evidence="11 21">ARS50-1</strain>
        <strain evidence="12 20">ARS50-2</strain>
    </source>
</reference>
<comment type="pathway">
    <text evidence="6">Cofactor biosynthesis; coenzyme A biosynthesis.</text>
</comment>
<evidence type="ECO:0000256" key="5">
    <source>
        <dbReference type="ARBA" id="ARBA00022993"/>
    </source>
</evidence>
<dbReference type="EMBL" id="CP012174">
    <property type="protein sequence ID" value="AKV78221.1"/>
    <property type="molecule type" value="Genomic_DNA"/>
</dbReference>
<sequence>MQRLTIRDFLKKKGKEKITMLTVYDYSMAKILSETEVDGFLVGDSLGMNVLGFPSTLQVTMDHMIHHTRAVVRASPRQLIVVDMPFMSYEPSNEVAVKNAGILASEGADAVKLEGGVEVYERVANIVKFGVPVMGHIGLTPQRYLTLGGYRTVKDEAKLISDALALEEAGAFSIVIENVYAEIAKKITEKVSIPTICIGAGPHCDGQVLVIHDLLGMGDIQPYFSRKYLDLKAEIREAVKRYINDVKTGTFPGRENYKSRES</sequence>
<dbReference type="Proteomes" id="UP000062398">
    <property type="component" value="Chromosome"/>
</dbReference>
<dbReference type="FunFam" id="3.20.20.60:FF:000003">
    <property type="entry name" value="3-methyl-2-oxobutanoate hydroxymethyltransferase"/>
    <property type="match status" value="1"/>
</dbReference>
<proteinExistence type="inferred from homology"/>
<comment type="subcellular location">
    <subcellularLocation>
        <location evidence="6">Cytoplasm</location>
    </subcellularLocation>
</comment>
<evidence type="ECO:0000313" key="15">
    <source>
        <dbReference type="EMBL" id="AKV82713.1"/>
    </source>
</evidence>
<reference evidence="15 17" key="3">
    <citation type="submission" date="2015-07" db="EMBL/GenBank/DDBJ databases">
        <title>Physiological, transcriptional responses and genome re-sequencing of acid resistant extremely thermoacidophilic Metallosphaera sedula SARC-M1.</title>
        <authorList>
            <person name="Ai C."/>
            <person name="McCarthy S."/>
            <person name="Eckrich V."/>
            <person name="Rudrappa D."/>
            <person name="Qiu G."/>
            <person name="Blum P."/>
        </authorList>
    </citation>
    <scope>NUCLEOTIDE SEQUENCE [LARGE SCALE GENOMIC DNA]</scope>
    <source>
        <strain evidence="15 17">SARC-M1</strain>
    </source>
</reference>
<dbReference type="PANTHER" id="PTHR20881">
    <property type="entry name" value="3-METHYL-2-OXOBUTANOATE HYDROXYMETHYLTRANSFERASE"/>
    <property type="match status" value="1"/>
</dbReference>
<dbReference type="UniPathway" id="UPA00241"/>
<feature type="active site" description="Proton acceptor" evidence="6 7">
    <location>
        <position position="177"/>
    </location>
</feature>
<feature type="binding site" evidence="6 9">
    <location>
        <position position="44"/>
    </location>
    <ligand>
        <name>Mg(2+)</name>
        <dbReference type="ChEBI" id="CHEBI:18420"/>
    </ligand>
</feature>
<evidence type="ECO:0000256" key="8">
    <source>
        <dbReference type="PIRSR" id="PIRSR000388-2"/>
    </source>
</evidence>
<feature type="binding site" evidence="6 9">
    <location>
        <position position="83"/>
    </location>
    <ligand>
        <name>Mg(2+)</name>
        <dbReference type="ChEBI" id="CHEBI:18420"/>
    </ligand>
</feature>
<evidence type="ECO:0000256" key="3">
    <source>
        <dbReference type="ARBA" id="ARBA00022679"/>
    </source>
</evidence>
<dbReference type="PANTHER" id="PTHR20881:SF0">
    <property type="entry name" value="3-METHYL-2-OXOBUTANOATE HYDROXYMETHYLTRANSFERASE"/>
    <property type="match status" value="1"/>
</dbReference>
<keyword evidence="10" id="KW-0489">Methyltransferase</keyword>
<keyword evidence="6 9" id="KW-0479">Metal-binding</keyword>
<accession>A0A088E4T0</accession>
<comment type="subunit">
    <text evidence="6">Homodecamer; pentamer of dimers.</text>
</comment>
<dbReference type="HAMAP" id="MF_00156">
    <property type="entry name" value="PanB"/>
    <property type="match status" value="1"/>
</dbReference>
<dbReference type="PATRIC" id="fig|43687.5.peg.630"/>
<dbReference type="RefSeq" id="WP_012020577.1">
    <property type="nucleotide sequence ID" value="NZ_CP008822.1"/>
</dbReference>
<reference evidence="10 16" key="1">
    <citation type="journal article" date="2014" name="J. Bacteriol.">
        <title>Role of an Archaeal PitA Transporter in the Copper and Arsenic Resistance of Metallosphaera sedula, an Extreme Thermoacidophile.</title>
        <authorList>
            <person name="McCarthy S."/>
            <person name="Ai C."/>
            <person name="Wheaton G."/>
            <person name="Tevatia R."/>
            <person name="Eckrich V."/>
            <person name="Kelly R."/>
            <person name="Blum P."/>
        </authorList>
    </citation>
    <scope>NUCLEOTIDE SEQUENCE [LARGE SCALE GENOMIC DNA]</scope>
    <source>
        <strain evidence="10 16">CuR1</strain>
    </source>
</reference>
<dbReference type="AlphaFoldDB" id="A0A088E4T0"/>
<dbReference type="GO" id="GO:0008168">
    <property type="term" value="F:methyltransferase activity"/>
    <property type="evidence" value="ECO:0007669"/>
    <property type="project" value="UniProtKB-KW"/>
</dbReference>
<dbReference type="Proteomes" id="UP000062475">
    <property type="component" value="Chromosome"/>
</dbReference>
<evidence type="ECO:0000313" key="16">
    <source>
        <dbReference type="Proteomes" id="UP000029084"/>
    </source>
</evidence>
<comment type="pathway">
    <text evidence="1">Cofactor biosynthesis; (R)-pantothenate biosynthesis; (R)-pantoate from 3-methyl-2-oxobutanoate: step 1/2.</text>
</comment>
<evidence type="ECO:0000313" key="21">
    <source>
        <dbReference type="Proteomes" id="UP000068832"/>
    </source>
</evidence>
<evidence type="ECO:0000313" key="14">
    <source>
        <dbReference type="EMBL" id="AKV80466.1"/>
    </source>
</evidence>
<gene>
    <name evidence="6" type="primary">panB</name>
    <name evidence="10" type="ORF">HA72_0615</name>
    <name evidence="11" type="ORF">MsedA_0628</name>
    <name evidence="12" type="ORF">MsedB_0628</name>
    <name evidence="13" type="ORF">MsedC_0627</name>
    <name evidence="14" type="ORF">MsedD_0628</name>
    <name evidence="15" type="ORF">MsedE_0628</name>
</gene>
<dbReference type="OMA" id="VLVWTDM"/>
<dbReference type="Proteomes" id="UP000068832">
    <property type="component" value="Chromosome"/>
</dbReference>
<keyword evidence="3 6" id="KW-0808">Transferase</keyword>
<feature type="binding site" evidence="6 9">
    <location>
        <position position="114"/>
    </location>
    <ligand>
        <name>Mg(2+)</name>
        <dbReference type="ChEBI" id="CHEBI:18420"/>
    </ligand>
</feature>
<dbReference type="EC" id="2.1.2.11" evidence="6"/>
<evidence type="ECO:0000256" key="7">
    <source>
        <dbReference type="PIRSR" id="PIRSR000388-1"/>
    </source>
</evidence>
<dbReference type="GO" id="GO:0003864">
    <property type="term" value="F:3-methyl-2-oxobutanoate hydroxymethyltransferase activity"/>
    <property type="evidence" value="ECO:0007669"/>
    <property type="project" value="UniProtKB-UniRule"/>
</dbReference>
<feature type="binding site" evidence="6 8">
    <location>
        <begin position="44"/>
        <end position="45"/>
    </location>
    <ligand>
        <name>3-methyl-2-oxobutanoate</name>
        <dbReference type="ChEBI" id="CHEBI:11851"/>
    </ligand>
</feature>
<dbReference type="SUPFAM" id="SSF51621">
    <property type="entry name" value="Phosphoenolpyruvate/pyruvate domain"/>
    <property type="match status" value="1"/>
</dbReference>